<keyword evidence="1" id="KW-1133">Transmembrane helix</keyword>
<evidence type="ECO:0000313" key="2">
    <source>
        <dbReference type="EMBL" id="GAA3901008.1"/>
    </source>
</evidence>
<dbReference type="Proteomes" id="UP001499994">
    <property type="component" value="Unassembled WGS sequence"/>
</dbReference>
<name>A0ABP7LI26_9GAMM</name>
<sequence>MIVNESCNLYGAWVEPKYIIPAFMMLLSSGLFPFILHKYKMIREREEKLFDTRKTEYQSYFKTMEAAAKLAGQDYDKFLSETLPAASLKLYQSNSSPESIVEYQRVMQNFTKGINEGFQKATNELVSLRIVCSDSLTELLDQFEGIYHKIMSLQPQMLEELRSTVTLESFITGKFYFDTPSKVKMMELGSELVEVRNQIIKRMRYELGYKN</sequence>
<proteinExistence type="predicted"/>
<keyword evidence="3" id="KW-1185">Reference proteome</keyword>
<dbReference type="EMBL" id="BAABDG010000005">
    <property type="protein sequence ID" value="GAA3901008.1"/>
    <property type="molecule type" value="Genomic_DNA"/>
</dbReference>
<evidence type="ECO:0000256" key="1">
    <source>
        <dbReference type="SAM" id="Phobius"/>
    </source>
</evidence>
<comment type="caution">
    <text evidence="2">The sequence shown here is derived from an EMBL/GenBank/DDBJ whole genome shotgun (WGS) entry which is preliminary data.</text>
</comment>
<keyword evidence="1" id="KW-0472">Membrane</keyword>
<accession>A0ABP7LI26</accession>
<organism evidence="2 3">
    <name type="scientific">Gibbsiella dentisursi</name>
    <dbReference type="NCBI Taxonomy" id="796890"/>
    <lineage>
        <taxon>Bacteria</taxon>
        <taxon>Pseudomonadati</taxon>
        <taxon>Pseudomonadota</taxon>
        <taxon>Gammaproteobacteria</taxon>
        <taxon>Enterobacterales</taxon>
        <taxon>Yersiniaceae</taxon>
        <taxon>Gibbsiella</taxon>
    </lineage>
</organism>
<protein>
    <submittedName>
        <fullName evidence="2">Uncharacterized protein</fullName>
    </submittedName>
</protein>
<feature type="transmembrane region" description="Helical" evidence="1">
    <location>
        <begin position="18"/>
        <end position="36"/>
    </location>
</feature>
<keyword evidence="1" id="KW-0812">Transmembrane</keyword>
<dbReference type="RefSeq" id="WP_346081788.1">
    <property type="nucleotide sequence ID" value="NZ_BAABDG010000005.1"/>
</dbReference>
<gene>
    <name evidence="2" type="ORF">GCM10022405_27860</name>
</gene>
<reference evidence="3" key="1">
    <citation type="journal article" date="2019" name="Int. J. Syst. Evol. Microbiol.">
        <title>The Global Catalogue of Microorganisms (GCM) 10K type strain sequencing project: providing services to taxonomists for standard genome sequencing and annotation.</title>
        <authorList>
            <consortium name="The Broad Institute Genomics Platform"/>
            <consortium name="The Broad Institute Genome Sequencing Center for Infectious Disease"/>
            <person name="Wu L."/>
            <person name="Ma J."/>
        </authorList>
    </citation>
    <scope>NUCLEOTIDE SEQUENCE [LARGE SCALE GENOMIC DNA]</scope>
    <source>
        <strain evidence="3">JCM 17201</strain>
    </source>
</reference>
<evidence type="ECO:0000313" key="3">
    <source>
        <dbReference type="Proteomes" id="UP001499994"/>
    </source>
</evidence>